<protein>
    <submittedName>
        <fullName evidence="1">Uncharacterized protein</fullName>
    </submittedName>
</protein>
<accession>A0AAJ6NQ41</accession>
<name>A0AAJ6NQ41_9CYAN</name>
<reference evidence="1 2" key="1">
    <citation type="journal article" date="2023" name="Limnol Oceanogr Lett">
        <title>Environmental adaptations by the intertidal Antarctic cyanobacterium Halotia branconii CENA392 as revealed using long-read genome sequencing.</title>
        <authorList>
            <person name="Dextro R.B."/>
            <person name="Delbaje E."/>
            <person name="Freitas P.N.N."/>
            <person name="Geraldes V."/>
            <person name="Pinto E."/>
            <person name="Long P.F."/>
            <person name="Fiore M.F."/>
        </authorList>
    </citation>
    <scope>NUCLEOTIDE SEQUENCE [LARGE SCALE GENOMIC DNA]</scope>
    <source>
        <strain evidence="1 2">CENA392</strain>
    </source>
</reference>
<dbReference type="EMBL" id="CP124543">
    <property type="protein sequence ID" value="WGV24471.1"/>
    <property type="molecule type" value="Genomic_DNA"/>
</dbReference>
<organism evidence="1 2">
    <name type="scientific">Halotia branconii CENA392</name>
    <dbReference type="NCBI Taxonomy" id="1539056"/>
    <lineage>
        <taxon>Bacteria</taxon>
        <taxon>Bacillati</taxon>
        <taxon>Cyanobacteriota</taxon>
        <taxon>Cyanophyceae</taxon>
        <taxon>Nostocales</taxon>
        <taxon>Nodulariaceae</taxon>
        <taxon>Halotia</taxon>
    </lineage>
</organism>
<dbReference type="Proteomes" id="UP001223520">
    <property type="component" value="Chromosome"/>
</dbReference>
<evidence type="ECO:0000313" key="1">
    <source>
        <dbReference type="EMBL" id="WGV24471.1"/>
    </source>
</evidence>
<dbReference type="AlphaFoldDB" id="A0AAJ6NQ41"/>
<dbReference type="KEGG" id="hbq:QI031_22235"/>
<proteinExistence type="predicted"/>
<sequence length="163" mass="17837">MRDRVSLETVSVSLPFGIGSMSWKVDTTQKKAAWSLYVELVTRIAVQPLALDQGLVREAMNSLYSLFGTTREVLKAAGPDVGASRDSVGGIAIAVLNNGLRPFLSKWHPLLQAWEARRPVGVSPKEHEQGWSEEATARRELEALRVGLKEYAHALATIAGVEE</sequence>
<gene>
    <name evidence="1" type="ORF">QI031_22235</name>
</gene>
<keyword evidence="2" id="KW-1185">Reference proteome</keyword>
<dbReference type="RefSeq" id="WP_281481793.1">
    <property type="nucleotide sequence ID" value="NZ_CP124543.1"/>
</dbReference>
<evidence type="ECO:0000313" key="2">
    <source>
        <dbReference type="Proteomes" id="UP001223520"/>
    </source>
</evidence>